<comment type="caution">
    <text evidence="1">The sequence shown here is derived from an EMBL/GenBank/DDBJ whole genome shotgun (WGS) entry which is preliminary data.</text>
</comment>
<evidence type="ECO:0000313" key="2">
    <source>
        <dbReference type="Proteomes" id="UP000286734"/>
    </source>
</evidence>
<organism evidence="1 2">
    <name type="scientific">Thermus scotoductus</name>
    <dbReference type="NCBI Taxonomy" id="37636"/>
    <lineage>
        <taxon>Bacteria</taxon>
        <taxon>Thermotogati</taxon>
        <taxon>Deinococcota</taxon>
        <taxon>Deinococci</taxon>
        <taxon>Thermales</taxon>
        <taxon>Thermaceae</taxon>
        <taxon>Thermus</taxon>
    </lineage>
</organism>
<reference evidence="1 2" key="1">
    <citation type="journal article" date="2019" name="Extremophiles">
        <title>Biogeography of thermophiles and predominance of Thermus scotoductus in domestic water heaters.</title>
        <authorList>
            <person name="Wilpiszeski R.L."/>
            <person name="Zhang Z."/>
            <person name="House C.H."/>
        </authorList>
    </citation>
    <scope>NUCLEOTIDE SEQUENCE [LARGE SCALE GENOMIC DNA]</scope>
    <source>
        <strain evidence="1 2">34_S34</strain>
    </source>
</reference>
<name>A0A430R8D6_THESC</name>
<gene>
    <name evidence="1" type="ORF">CSW47_08385</name>
</gene>
<accession>A0A430R8D6</accession>
<protein>
    <submittedName>
        <fullName evidence="1">Uncharacterized protein</fullName>
    </submittedName>
</protein>
<dbReference type="Proteomes" id="UP000286734">
    <property type="component" value="Unassembled WGS sequence"/>
</dbReference>
<evidence type="ECO:0000313" key="1">
    <source>
        <dbReference type="EMBL" id="RTH03700.1"/>
    </source>
</evidence>
<dbReference type="AlphaFoldDB" id="A0A430R8D6"/>
<sequence>MTTCPANRYKEVKQLEPGDVLILDWDQEVPEGYVVTHYKKRGRYAVPERKGEYELLLVGSAQEWRIRRHYGAEGRWVGQCTYAFWVKKA</sequence>
<dbReference type="EMBL" id="PELP01000222">
    <property type="protein sequence ID" value="RTH03700.1"/>
    <property type="molecule type" value="Genomic_DNA"/>
</dbReference>
<proteinExistence type="predicted"/>